<dbReference type="Pfam" id="PF04909">
    <property type="entry name" value="Amidohydro_2"/>
    <property type="match status" value="1"/>
</dbReference>
<evidence type="ECO:0000256" key="1">
    <source>
        <dbReference type="ARBA" id="ARBA00023239"/>
    </source>
</evidence>
<dbReference type="GO" id="GO:0019748">
    <property type="term" value="P:secondary metabolic process"/>
    <property type="evidence" value="ECO:0007669"/>
    <property type="project" value="TreeGrafter"/>
</dbReference>
<dbReference type="GO" id="GO:0016831">
    <property type="term" value="F:carboxy-lyase activity"/>
    <property type="evidence" value="ECO:0007669"/>
    <property type="project" value="InterPro"/>
</dbReference>
<keyword evidence="4" id="KW-1185">Reference proteome</keyword>
<dbReference type="GO" id="GO:0016787">
    <property type="term" value="F:hydrolase activity"/>
    <property type="evidence" value="ECO:0007669"/>
    <property type="project" value="InterPro"/>
</dbReference>
<dbReference type="PANTHER" id="PTHR21240">
    <property type="entry name" value="2-AMINO-3-CARBOXYLMUCONATE-6-SEMIALDEHYDE DECARBOXYLASE"/>
    <property type="match status" value="1"/>
</dbReference>
<keyword evidence="1" id="KW-0456">Lyase</keyword>
<accession>A0AAN2C7R7</accession>
<dbReference type="EMBL" id="AP025523">
    <property type="protein sequence ID" value="BDE05070.1"/>
    <property type="molecule type" value="Genomic_DNA"/>
</dbReference>
<evidence type="ECO:0000313" key="4">
    <source>
        <dbReference type="Proteomes" id="UP001317532"/>
    </source>
</evidence>
<feature type="domain" description="Amidohydrolase-related" evidence="2">
    <location>
        <begin position="2"/>
        <end position="265"/>
    </location>
</feature>
<proteinExistence type="predicted"/>
<dbReference type="SUPFAM" id="SSF51556">
    <property type="entry name" value="Metallo-dependent hydrolases"/>
    <property type="match status" value="1"/>
</dbReference>
<dbReference type="InterPro" id="IPR032465">
    <property type="entry name" value="ACMSD"/>
</dbReference>
<gene>
    <name evidence="3" type="ORF">WPS_03460</name>
</gene>
<reference evidence="3 4" key="1">
    <citation type="journal article" date="2022" name="ISME Commun">
        <title>Vulcanimicrobium alpinus gen. nov. sp. nov., the first cultivated representative of the candidate phylum 'Eremiobacterota', is a metabolically versatile aerobic anoxygenic phototroph.</title>
        <authorList>
            <person name="Yabe S."/>
            <person name="Muto K."/>
            <person name="Abe K."/>
            <person name="Yokota A."/>
            <person name="Staudigel H."/>
            <person name="Tebo B.M."/>
        </authorList>
    </citation>
    <scope>NUCLEOTIDE SEQUENCE [LARGE SCALE GENOMIC DNA]</scope>
    <source>
        <strain evidence="3 4">WC8-2</strain>
    </source>
</reference>
<dbReference type="AlphaFoldDB" id="A0AAN2C7R7"/>
<organism evidence="3 4">
    <name type="scientific">Vulcanimicrobium alpinum</name>
    <dbReference type="NCBI Taxonomy" id="3016050"/>
    <lineage>
        <taxon>Bacteria</taxon>
        <taxon>Bacillati</taxon>
        <taxon>Vulcanimicrobiota</taxon>
        <taxon>Vulcanimicrobiia</taxon>
        <taxon>Vulcanimicrobiales</taxon>
        <taxon>Vulcanimicrobiaceae</taxon>
        <taxon>Vulcanimicrobium</taxon>
    </lineage>
</organism>
<name>A0AAN2C7R7_UNVUL</name>
<dbReference type="InterPro" id="IPR032466">
    <property type="entry name" value="Metal_Hydrolase"/>
</dbReference>
<protein>
    <submittedName>
        <fullName evidence="3">Amidohydrolase</fullName>
    </submittedName>
</protein>
<dbReference type="Gene3D" id="3.20.20.140">
    <property type="entry name" value="Metal-dependent hydrolases"/>
    <property type="match status" value="1"/>
</dbReference>
<evidence type="ECO:0000259" key="2">
    <source>
        <dbReference type="Pfam" id="PF04909"/>
    </source>
</evidence>
<dbReference type="Proteomes" id="UP001317532">
    <property type="component" value="Chromosome"/>
</dbReference>
<dbReference type="RefSeq" id="WP_317996137.1">
    <property type="nucleotide sequence ID" value="NZ_AP025523.1"/>
</dbReference>
<dbReference type="GO" id="GO:0005737">
    <property type="term" value="C:cytoplasm"/>
    <property type="evidence" value="ECO:0007669"/>
    <property type="project" value="TreeGrafter"/>
</dbReference>
<dbReference type="CDD" id="cd01292">
    <property type="entry name" value="metallo-dependent_hydrolases"/>
    <property type="match status" value="1"/>
</dbReference>
<evidence type="ECO:0000313" key="3">
    <source>
        <dbReference type="EMBL" id="BDE05070.1"/>
    </source>
</evidence>
<dbReference type="KEGG" id="vab:WPS_03460"/>
<dbReference type="PANTHER" id="PTHR21240:SF28">
    <property type="entry name" value="ISO-OROTATE DECARBOXYLASE (EUROFUNG)"/>
    <property type="match status" value="1"/>
</dbReference>
<dbReference type="InterPro" id="IPR006680">
    <property type="entry name" value="Amidohydro-rel"/>
</dbReference>
<sequence>MIDVHTHLHPPRLFAAIRRWFAERSPWEIQHHPTEPRAVAQAMRDAGVETFVFCSYAHKPGISRELNAWLAQTARDLGAGAFALATVHLDDPDPAGDMREALRDGCIGLKVHENVQRLHLDDPRFAPVLDAVAAAEGFVLVHVGAIPWSDDTHDGPARIARVLAAHPRLRIVVAHFGVPDSLRYIEMAAQEPRLFLDTTMVFARESPMHVFFPHDTIERAAGQIVYGTDWPNIPHAYDSELRALEAMELSPGALDAITRENARRLAPALARSAP</sequence>